<name>A0A1I2K746_9BACL</name>
<gene>
    <name evidence="1" type="ORF">SAMN04488025_10126</name>
</gene>
<dbReference type="EMBL" id="FOOK01000001">
    <property type="protein sequence ID" value="SFF62952.1"/>
    <property type="molecule type" value="Genomic_DNA"/>
</dbReference>
<proteinExistence type="predicted"/>
<sequence length="150" mass="17170">MPCSRAISHWFFSLPPSSPKRFRITSCSRGSRMCRWLYIRFDHLVPVRAEDIDQRDFISLFVGADGVVQRHVLAGLFQGAQVHRPGIRPAFFQPSSGVSNALNSRPKKHLPIRRFPDGAFLQPLLEGLFSSMHFVLKLYANGYEKREINN</sequence>
<organism evidence="1 2">
    <name type="scientific">Planifilum fulgidum</name>
    <dbReference type="NCBI Taxonomy" id="201973"/>
    <lineage>
        <taxon>Bacteria</taxon>
        <taxon>Bacillati</taxon>
        <taxon>Bacillota</taxon>
        <taxon>Bacilli</taxon>
        <taxon>Bacillales</taxon>
        <taxon>Thermoactinomycetaceae</taxon>
        <taxon>Planifilum</taxon>
    </lineage>
</organism>
<keyword evidence="2" id="KW-1185">Reference proteome</keyword>
<reference evidence="1 2" key="1">
    <citation type="submission" date="2016-10" db="EMBL/GenBank/DDBJ databases">
        <authorList>
            <person name="de Groot N.N."/>
        </authorList>
    </citation>
    <scope>NUCLEOTIDE SEQUENCE [LARGE SCALE GENOMIC DNA]</scope>
    <source>
        <strain evidence="1 2">DSM 44945</strain>
    </source>
</reference>
<dbReference type="AlphaFoldDB" id="A0A1I2K746"/>
<dbReference type="Proteomes" id="UP000198661">
    <property type="component" value="Unassembled WGS sequence"/>
</dbReference>
<evidence type="ECO:0000313" key="1">
    <source>
        <dbReference type="EMBL" id="SFF62952.1"/>
    </source>
</evidence>
<protein>
    <submittedName>
        <fullName evidence="1">Uncharacterized protein</fullName>
    </submittedName>
</protein>
<accession>A0A1I2K746</accession>
<evidence type="ECO:0000313" key="2">
    <source>
        <dbReference type="Proteomes" id="UP000198661"/>
    </source>
</evidence>